<proteinExistence type="predicted"/>
<sequence>MVGTAEPVDQPDPLPAVLRELLELFGVDLIAQVDRDHGAPFIGRAGEAAAGSTSIVTDLRRVTWRIHDVGRAAGRIRCTFGSAPTPARRRAGCRHARILKAQATEGSL</sequence>
<gene>
    <name evidence="1" type="ORF">GCM10025760_18930</name>
</gene>
<reference evidence="2" key="1">
    <citation type="journal article" date="2019" name="Int. J. Syst. Evol. Microbiol.">
        <title>The Global Catalogue of Microorganisms (GCM) 10K type strain sequencing project: providing services to taxonomists for standard genome sequencing and annotation.</title>
        <authorList>
            <consortium name="The Broad Institute Genomics Platform"/>
            <consortium name="The Broad Institute Genome Sequencing Center for Infectious Disease"/>
            <person name="Wu L."/>
            <person name="Ma J."/>
        </authorList>
    </citation>
    <scope>NUCLEOTIDE SEQUENCE [LARGE SCALE GENOMIC DNA]</scope>
    <source>
        <strain evidence="2">JCM 18959</strain>
    </source>
</reference>
<comment type="caution">
    <text evidence="1">The sequence shown here is derived from an EMBL/GenBank/DDBJ whole genome shotgun (WGS) entry which is preliminary data.</text>
</comment>
<name>A0ABP9M8H9_9MICO</name>
<dbReference type="Proteomes" id="UP001501407">
    <property type="component" value="Unassembled WGS sequence"/>
</dbReference>
<accession>A0ABP9M8H9</accession>
<evidence type="ECO:0000313" key="1">
    <source>
        <dbReference type="EMBL" id="GAA5091523.1"/>
    </source>
</evidence>
<organism evidence="1 2">
    <name type="scientific">Microbacterium yannicii</name>
    <dbReference type="NCBI Taxonomy" id="671622"/>
    <lineage>
        <taxon>Bacteria</taxon>
        <taxon>Bacillati</taxon>
        <taxon>Actinomycetota</taxon>
        <taxon>Actinomycetes</taxon>
        <taxon>Micrococcales</taxon>
        <taxon>Microbacteriaceae</taxon>
        <taxon>Microbacterium</taxon>
    </lineage>
</organism>
<keyword evidence="2" id="KW-1185">Reference proteome</keyword>
<protein>
    <submittedName>
        <fullName evidence="1">Uncharacterized protein</fullName>
    </submittedName>
</protein>
<evidence type="ECO:0000313" key="2">
    <source>
        <dbReference type="Proteomes" id="UP001501407"/>
    </source>
</evidence>
<dbReference type="EMBL" id="BAABKZ010000001">
    <property type="protein sequence ID" value="GAA5091523.1"/>
    <property type="molecule type" value="Genomic_DNA"/>
</dbReference>